<keyword evidence="1" id="KW-0812">Transmembrane</keyword>
<comment type="caution">
    <text evidence="2">The sequence shown here is derived from an EMBL/GenBank/DDBJ whole genome shotgun (WGS) entry which is preliminary data.</text>
</comment>
<evidence type="ECO:0000313" key="2">
    <source>
        <dbReference type="EMBL" id="ROR48909.1"/>
    </source>
</evidence>
<dbReference type="EMBL" id="RJVL01000002">
    <property type="protein sequence ID" value="ROR48909.1"/>
    <property type="molecule type" value="Genomic_DNA"/>
</dbReference>
<keyword evidence="1" id="KW-1133">Transmembrane helix</keyword>
<keyword evidence="1" id="KW-0472">Membrane</keyword>
<feature type="transmembrane region" description="Helical" evidence="1">
    <location>
        <begin position="37"/>
        <end position="54"/>
    </location>
</feature>
<dbReference type="AlphaFoldDB" id="A0AAX1WWL0"/>
<protein>
    <recommendedName>
        <fullName evidence="4">DUF3325 family protein</fullName>
    </recommendedName>
</protein>
<proteinExistence type="predicted"/>
<organism evidence="2 3">
    <name type="scientific">Diaphorobacter nitroreducens</name>
    <dbReference type="NCBI Taxonomy" id="164759"/>
    <lineage>
        <taxon>Bacteria</taxon>
        <taxon>Pseudomonadati</taxon>
        <taxon>Pseudomonadota</taxon>
        <taxon>Betaproteobacteria</taxon>
        <taxon>Burkholderiales</taxon>
        <taxon>Comamonadaceae</taxon>
        <taxon>Diaphorobacter</taxon>
    </lineage>
</organism>
<dbReference type="Proteomes" id="UP000271868">
    <property type="component" value="Unassembled WGS sequence"/>
</dbReference>
<sequence length="90" mass="9595">MPVFTLLGLAASTLACLCLYAASPHQRLWAAPWPLRPARIAGAALLLLSWLALVQDLHRLAAAFVLGTTLMLALAVLPYAGALIHARRTP</sequence>
<keyword evidence="3" id="KW-1185">Reference proteome</keyword>
<accession>A0AAX1WWL0</accession>
<gene>
    <name evidence="2" type="ORF">EDC60_0902</name>
</gene>
<evidence type="ECO:0000256" key="1">
    <source>
        <dbReference type="SAM" id="Phobius"/>
    </source>
</evidence>
<reference evidence="2 3" key="1">
    <citation type="submission" date="2018-11" db="EMBL/GenBank/DDBJ databases">
        <title>Genomic Encyclopedia of Type Strains, Phase IV (KMG-IV): sequencing the most valuable type-strain genomes for metagenomic binning, comparative biology and taxonomic classification.</title>
        <authorList>
            <person name="Goeker M."/>
        </authorList>
    </citation>
    <scope>NUCLEOTIDE SEQUENCE [LARGE SCALE GENOMIC DNA]</scope>
    <source>
        <strain evidence="2 3">DSM 15985</strain>
    </source>
</reference>
<feature type="transmembrane region" description="Helical" evidence="1">
    <location>
        <begin position="61"/>
        <end position="84"/>
    </location>
</feature>
<dbReference type="RefSeq" id="WP_123675295.1">
    <property type="nucleotide sequence ID" value="NZ_RJVL01000002.1"/>
</dbReference>
<name>A0AAX1WWL0_9BURK</name>
<evidence type="ECO:0008006" key="4">
    <source>
        <dbReference type="Google" id="ProtNLM"/>
    </source>
</evidence>
<evidence type="ECO:0000313" key="3">
    <source>
        <dbReference type="Proteomes" id="UP000271868"/>
    </source>
</evidence>